<protein>
    <submittedName>
        <fullName evidence="1">SIMPL domain-containing protein</fullName>
    </submittedName>
</protein>
<dbReference type="InterPro" id="IPR052022">
    <property type="entry name" value="26kDa_periplasmic_antigen"/>
</dbReference>
<name>A0A4U1BKC4_9GAMM</name>
<organism evidence="1 2">
    <name type="scientific">Ferrimonas aestuarii</name>
    <dbReference type="NCBI Taxonomy" id="2569539"/>
    <lineage>
        <taxon>Bacteria</taxon>
        <taxon>Pseudomonadati</taxon>
        <taxon>Pseudomonadota</taxon>
        <taxon>Gammaproteobacteria</taxon>
        <taxon>Alteromonadales</taxon>
        <taxon>Ferrimonadaceae</taxon>
        <taxon>Ferrimonas</taxon>
    </lineage>
</organism>
<dbReference type="GO" id="GO:0006974">
    <property type="term" value="P:DNA damage response"/>
    <property type="evidence" value="ECO:0007669"/>
    <property type="project" value="TreeGrafter"/>
</dbReference>
<dbReference type="PANTHER" id="PTHR34387:SF2">
    <property type="entry name" value="SLR1258 PROTEIN"/>
    <property type="match status" value="1"/>
</dbReference>
<gene>
    <name evidence="1" type="ORF">FCL42_15755</name>
</gene>
<accession>A0A4U1BKC4</accession>
<dbReference type="PANTHER" id="PTHR34387">
    <property type="entry name" value="SLR1258 PROTEIN"/>
    <property type="match status" value="1"/>
</dbReference>
<dbReference type="EMBL" id="SWCJ01000014">
    <property type="protein sequence ID" value="TKB52763.1"/>
    <property type="molecule type" value="Genomic_DNA"/>
</dbReference>
<comment type="caution">
    <text evidence="1">The sequence shown here is derived from an EMBL/GenBank/DDBJ whole genome shotgun (WGS) entry which is preliminary data.</text>
</comment>
<dbReference type="PIRSF" id="PIRSF029033">
    <property type="entry name" value="UCP029033"/>
    <property type="match status" value="1"/>
</dbReference>
<dbReference type="Pfam" id="PF04402">
    <property type="entry name" value="SIMPL"/>
    <property type="match status" value="1"/>
</dbReference>
<evidence type="ECO:0000313" key="1">
    <source>
        <dbReference type="EMBL" id="TKB52763.1"/>
    </source>
</evidence>
<dbReference type="InterPro" id="IPR007497">
    <property type="entry name" value="SIMPL/DUF541"/>
</dbReference>
<keyword evidence="2" id="KW-1185">Reference proteome</keyword>
<dbReference type="InterPro" id="IPR016907">
    <property type="entry name" value="UCP029033"/>
</dbReference>
<dbReference type="RefSeq" id="WP_136864386.1">
    <property type="nucleotide sequence ID" value="NZ_SWCJ01000014.1"/>
</dbReference>
<dbReference type="Proteomes" id="UP000305675">
    <property type="component" value="Unassembled WGS sequence"/>
</dbReference>
<dbReference type="AlphaFoldDB" id="A0A4U1BKC4"/>
<evidence type="ECO:0000313" key="2">
    <source>
        <dbReference type="Proteomes" id="UP000305675"/>
    </source>
</evidence>
<dbReference type="OrthoDB" id="9806540at2"/>
<proteinExistence type="predicted"/>
<reference evidence="1 2" key="1">
    <citation type="submission" date="2019-04" db="EMBL/GenBank/DDBJ databases">
        <authorList>
            <person name="Hwang J.C."/>
        </authorList>
    </citation>
    <scope>NUCLEOTIDE SEQUENCE [LARGE SCALE GENOMIC DNA]</scope>
    <source>
        <strain evidence="1 2">IMCC35002</strain>
    </source>
</reference>
<sequence>MSTKNTVILGISILLAFIGASAIVTNGMLAFKSMERTVVVKGLAEREVDATTAIWPIRMTSAGNDLEGIYQSLEGQSQKVRAYLLNLGFPESEITLSTPQIVDKLAQSYGENSPLRYSGSVTLTLYTSKVQTVISARQQLLQLAKQGVNLASEDYNARTEFLFTGLNELKPEMIEQATRNGREVAQRFAQDSDSVLGKIRRAQQGVFSIRDRDSTTPHIKKVRVVSTIEYYLTD</sequence>